<feature type="compositionally biased region" description="Polar residues" evidence="1">
    <location>
        <begin position="344"/>
        <end position="367"/>
    </location>
</feature>
<dbReference type="Proteomes" id="UP001145087">
    <property type="component" value="Unassembled WGS sequence"/>
</dbReference>
<organism evidence="2 3">
    <name type="scientific">Draconibacterium aestuarii</name>
    <dbReference type="NCBI Taxonomy" id="2998507"/>
    <lineage>
        <taxon>Bacteria</taxon>
        <taxon>Pseudomonadati</taxon>
        <taxon>Bacteroidota</taxon>
        <taxon>Bacteroidia</taxon>
        <taxon>Marinilabiliales</taxon>
        <taxon>Prolixibacteraceae</taxon>
        <taxon>Draconibacterium</taxon>
    </lineage>
</organism>
<dbReference type="EMBL" id="JAPOHD010000069">
    <property type="protein sequence ID" value="MCY1723549.1"/>
    <property type="molecule type" value="Genomic_DNA"/>
</dbReference>
<dbReference type="SUPFAM" id="SSF74853">
    <property type="entry name" value="Lamin A/C globular tail domain"/>
    <property type="match status" value="1"/>
</dbReference>
<dbReference type="RefSeq" id="WP_343335874.1">
    <property type="nucleotide sequence ID" value="NZ_JAPOHD010000069.1"/>
</dbReference>
<evidence type="ECO:0000313" key="3">
    <source>
        <dbReference type="Proteomes" id="UP001145087"/>
    </source>
</evidence>
<dbReference type="AlphaFoldDB" id="A0A9X3FAD2"/>
<gene>
    <name evidence="2" type="ORF">OU798_24575</name>
</gene>
<accession>A0A9X3FAD2</accession>
<keyword evidence="3" id="KW-1185">Reference proteome</keyword>
<name>A0A9X3FAD2_9BACT</name>
<dbReference type="Gene3D" id="2.60.40.4070">
    <property type="match status" value="1"/>
</dbReference>
<evidence type="ECO:0000313" key="2">
    <source>
        <dbReference type="EMBL" id="MCY1723549.1"/>
    </source>
</evidence>
<comment type="caution">
    <text evidence="2">The sequence shown here is derived from an EMBL/GenBank/DDBJ whole genome shotgun (WGS) entry which is preliminary data.</text>
</comment>
<dbReference type="Pfam" id="PF13585">
    <property type="entry name" value="CHU_C"/>
    <property type="match status" value="1"/>
</dbReference>
<reference evidence="2" key="1">
    <citation type="submission" date="2022-11" db="EMBL/GenBank/DDBJ databases">
        <title>Marilongibacter aestuarii gen. nov., sp. nov., isolated from tidal flat sediment.</title>
        <authorList>
            <person name="Jiayan W."/>
        </authorList>
    </citation>
    <scope>NUCLEOTIDE SEQUENCE</scope>
    <source>
        <strain evidence="2">Z1-6</strain>
    </source>
</reference>
<protein>
    <submittedName>
        <fullName evidence="2">Gliding motility-associated C-terminal domain-containing protein</fullName>
    </submittedName>
</protein>
<feature type="region of interest" description="Disordered" evidence="1">
    <location>
        <begin position="344"/>
        <end position="371"/>
    </location>
</feature>
<proteinExistence type="predicted"/>
<evidence type="ECO:0000256" key="1">
    <source>
        <dbReference type="SAM" id="MobiDB-lite"/>
    </source>
</evidence>
<dbReference type="InterPro" id="IPR036415">
    <property type="entry name" value="Lamin_tail_dom_sf"/>
</dbReference>
<sequence length="479" mass="54518">MNPNLLKLLTFWLLLFYFNGQAQEIWRESFSFPDKGIWGNENGSGIQSDFEGITKWSLDYSNVLLTNGDDYAKTVTTSDGRFECRDINGEVVWYSETIDISAYKNCTIQLTASETGSGTNEETKYLKTYFRIDKSEETPFETNGINVGNWGSSTAEQPNLNGNQVQVIVYLNNHYSADKVILDELVITGEEKNPVSIEPGEVLINEVLFNPVPDGEDFVEVYNNSEKVIPLNKLYLASRDNDLNLTQVYPLSREKYELESESYLALTKDTNGVFPWFTIQCPGCFLQMEKFPSYNNDEDYVVLLNSDMEIIDEFYYNEKMHMPLLYDREGISLERISFTGNTNDPSNWHSASTESGYGTPGYQNSQFENEERNTGSVTFAPKAFSPNNDGYNDIYSIHFALDKPGYLANIWIFDSAGRLVTQLCKNNILGTSDQIKWDGEDETGQRQKLGAYIVLVELFNTEGYVKRYKDGVVLTDILE</sequence>